<dbReference type="EMBL" id="LSMT01000025">
    <property type="protein sequence ID" value="PFX32232.1"/>
    <property type="molecule type" value="Genomic_DNA"/>
</dbReference>
<dbReference type="AlphaFoldDB" id="A0A2B4SUJ9"/>
<dbReference type="PROSITE" id="PS01186">
    <property type="entry name" value="EGF_2"/>
    <property type="match status" value="4"/>
</dbReference>
<keyword evidence="6" id="KW-1185">Reference proteome</keyword>
<feature type="disulfide bond" evidence="1">
    <location>
        <begin position="220"/>
        <end position="229"/>
    </location>
</feature>
<dbReference type="SUPFAM" id="SSF51294">
    <property type="entry name" value="Hedgehog/intein (Hint) domain"/>
    <property type="match status" value="2"/>
</dbReference>
<dbReference type="Pfam" id="PF13403">
    <property type="entry name" value="Hint_2"/>
    <property type="match status" value="1"/>
</dbReference>
<feature type="transmembrane region" description="Helical" evidence="3">
    <location>
        <begin position="999"/>
        <end position="1019"/>
    </location>
</feature>
<dbReference type="InterPro" id="IPR036844">
    <property type="entry name" value="Hint_dom_sf"/>
</dbReference>
<feature type="disulfide bond" evidence="1">
    <location>
        <begin position="123"/>
        <end position="133"/>
    </location>
</feature>
<dbReference type="PROSITE" id="PS00022">
    <property type="entry name" value="EGF_1"/>
    <property type="match status" value="7"/>
</dbReference>
<accession>A0A2B4SUJ9</accession>
<feature type="domain" description="EGF-like" evidence="4">
    <location>
        <begin position="49"/>
        <end position="83"/>
    </location>
</feature>
<keyword evidence="3" id="KW-0472">Membrane</keyword>
<evidence type="ECO:0000259" key="4">
    <source>
        <dbReference type="PROSITE" id="PS50026"/>
    </source>
</evidence>
<dbReference type="GO" id="GO:0016539">
    <property type="term" value="P:intein-mediated protein splicing"/>
    <property type="evidence" value="ECO:0007669"/>
    <property type="project" value="InterPro"/>
</dbReference>
<evidence type="ECO:0000256" key="2">
    <source>
        <dbReference type="SAM" id="MobiDB-lite"/>
    </source>
</evidence>
<evidence type="ECO:0000256" key="1">
    <source>
        <dbReference type="PROSITE-ProRule" id="PRU00076"/>
    </source>
</evidence>
<feature type="domain" description="EGF-like" evidence="4">
    <location>
        <begin position="635"/>
        <end position="669"/>
    </location>
</feature>
<dbReference type="Gene3D" id="2.170.16.10">
    <property type="entry name" value="Hedgehog/Intein (Hint) domain"/>
    <property type="match status" value="2"/>
</dbReference>
<feature type="disulfide bond" evidence="1">
    <location>
        <begin position="659"/>
        <end position="668"/>
    </location>
</feature>
<gene>
    <name evidence="5" type="primary">VWDE</name>
    <name evidence="5" type="ORF">AWC38_SpisGene2839</name>
</gene>
<evidence type="ECO:0000313" key="5">
    <source>
        <dbReference type="EMBL" id="PFX32232.1"/>
    </source>
</evidence>
<reference evidence="6" key="1">
    <citation type="journal article" date="2017" name="bioRxiv">
        <title>Comparative analysis of the genomes of Stylophora pistillata and Acropora digitifera provides evidence for extensive differences between species of corals.</title>
        <authorList>
            <person name="Voolstra C.R."/>
            <person name="Li Y."/>
            <person name="Liew Y.J."/>
            <person name="Baumgarten S."/>
            <person name="Zoccola D."/>
            <person name="Flot J.-F."/>
            <person name="Tambutte S."/>
            <person name="Allemand D."/>
            <person name="Aranda M."/>
        </authorList>
    </citation>
    <scope>NUCLEOTIDE SEQUENCE [LARGE SCALE GENOMIC DNA]</scope>
</reference>
<dbReference type="Gene3D" id="2.10.25.10">
    <property type="entry name" value="Laminin"/>
    <property type="match status" value="5"/>
</dbReference>
<dbReference type="SMART" id="SM00181">
    <property type="entry name" value="EGF"/>
    <property type="match status" value="9"/>
</dbReference>
<keyword evidence="1" id="KW-0245">EGF-like domain</keyword>
<feature type="domain" description="EGF-like" evidence="4">
    <location>
        <begin position="198"/>
        <end position="230"/>
    </location>
</feature>
<dbReference type="SMART" id="SM00306">
    <property type="entry name" value="HintN"/>
    <property type="match status" value="2"/>
</dbReference>
<dbReference type="InterPro" id="IPR006141">
    <property type="entry name" value="Intein_N"/>
</dbReference>
<protein>
    <submittedName>
        <fullName evidence="5">von Willebrand factor D and EGF domain-containing protein</fullName>
    </submittedName>
</protein>
<dbReference type="PANTHER" id="PTHR24044">
    <property type="entry name" value="NOTCH LIGAND FAMILY MEMBER"/>
    <property type="match status" value="1"/>
</dbReference>
<feature type="disulfide bond" evidence="1">
    <location>
        <begin position="73"/>
        <end position="82"/>
    </location>
</feature>
<feature type="disulfide bond" evidence="1">
    <location>
        <begin position="142"/>
        <end position="151"/>
    </location>
</feature>
<keyword evidence="3" id="KW-1133">Transmembrane helix</keyword>
<dbReference type="PRINTS" id="PR00011">
    <property type="entry name" value="EGFLAMININ"/>
</dbReference>
<feature type="disulfide bond" evidence="1">
    <location>
        <begin position="5"/>
        <end position="14"/>
    </location>
</feature>
<dbReference type="OrthoDB" id="10045365at2759"/>
<comment type="caution">
    <text evidence="5">The sequence shown here is derived from an EMBL/GenBank/DDBJ whole genome shotgun (WGS) entry which is preliminary data.</text>
</comment>
<feature type="domain" description="EGF-like" evidence="4">
    <location>
        <begin position="1"/>
        <end position="15"/>
    </location>
</feature>
<feature type="domain" description="EGF-like" evidence="4">
    <location>
        <begin position="567"/>
        <end position="601"/>
    </location>
</feature>
<organism evidence="5 6">
    <name type="scientific">Stylophora pistillata</name>
    <name type="common">Smooth cauliflower coral</name>
    <dbReference type="NCBI Taxonomy" id="50429"/>
    <lineage>
        <taxon>Eukaryota</taxon>
        <taxon>Metazoa</taxon>
        <taxon>Cnidaria</taxon>
        <taxon>Anthozoa</taxon>
        <taxon>Hexacorallia</taxon>
        <taxon>Scleractinia</taxon>
        <taxon>Astrocoeniina</taxon>
        <taxon>Pocilloporidae</taxon>
        <taxon>Stylophora</taxon>
    </lineage>
</organism>
<feature type="domain" description="EGF-like" evidence="4">
    <location>
        <begin position="119"/>
        <end position="152"/>
    </location>
</feature>
<keyword evidence="1" id="KW-1015">Disulfide bond</keyword>
<dbReference type="InterPro" id="IPR028992">
    <property type="entry name" value="Hedgehog/Intein_dom"/>
</dbReference>
<comment type="caution">
    <text evidence="1">Lacks conserved residue(s) required for the propagation of feature annotation.</text>
</comment>
<proteinExistence type="predicted"/>
<keyword evidence="3" id="KW-0812">Transmembrane</keyword>
<dbReference type="Proteomes" id="UP000225706">
    <property type="component" value="Unassembled WGS sequence"/>
</dbReference>
<feature type="disulfide bond" evidence="1">
    <location>
        <begin position="591"/>
        <end position="600"/>
    </location>
</feature>
<evidence type="ECO:0000256" key="3">
    <source>
        <dbReference type="SAM" id="Phobius"/>
    </source>
</evidence>
<dbReference type="PROSITE" id="PS50817">
    <property type="entry name" value="INTEIN_N_TER"/>
    <property type="match status" value="2"/>
</dbReference>
<dbReference type="InterPro" id="IPR000742">
    <property type="entry name" value="EGF"/>
</dbReference>
<dbReference type="InterPro" id="IPR050906">
    <property type="entry name" value="Notch_signaling"/>
</dbReference>
<evidence type="ECO:0000313" key="6">
    <source>
        <dbReference type="Proteomes" id="UP000225706"/>
    </source>
</evidence>
<sequence length="1036" mass="114851">MKCECEPGWVGDQCDRSLCAVNCIYGACPNDPKKCECYENYHSPETGCDRSFCAKDWDCKNGGYCIDLHHCVCPPHYTGPLCETISECNVPCENGRCTESPNECECFPDWEPHGKCTKYVGACSDCHSEGGTCEYGPNTCQCKPGYTGLSCEHRNCDGCENGSCDFDHSGLKRCHCDEGWANQVHVPGFNAHFGPCTKVKHCLPPCVHGSCPNDPYKCECADAYTGRECDRIQCPVCCPPQTCDCSEPKNPRCLPHWHHDCCLVNSCFRGDTLVHTANGMVPIEKIKEGDLVIVRHEDDAPAMSYLRRVDQVRKRLFRAKDLVVFRTEDEVIWVTPDHLFFESPTNSWMSAKKIKTSHLLQALNGKMVKFQRLLTGSELLPSADQDELVAVYDISVNEYDRYSVGKKGILTASCNSTDAIKTRDEQVWGNSMIRIFRTTDAKTIIPPIAKEKDHAGFPIYVVVIIAEFYGAAMLKYAYPIMGLLVLVIIEVESACPPETQCFGNGDYNSAAQSCHCYSRRRTGLYTGECCESIGCKPNATCKHGYCGPDGLTCSRCQTGWNGTYCEKVESCFPWFPCKHGSCIKSRMKCECEPGWVGDLCDRSLCKVNCTYGACPNDPKKCECYENFLSPETGCDRSYCAHGWECKNGGYCIDLNHCVCPPHYSGLHCETISECSVTCPHGRCNHRPDVCECETNWGPEGKCDTYTGPCLNCSSVGGTCEEGPNTCKCKPEPCVHGTCPNDPYTCECNPPYVGTECDVIQCPKCCPPQTCDCSDVNNIKCLPRWHHDCCLLKSCFRGDTLVHTANGLVPIEEVKEGDMVVTRHEGDDPSASHLRRVDQVRKRLVPARDLVVFRMNDEDIWVTPDHQFFEVGNGSWISAGTVKLTHSLHALKGKAVKLQHPAVTPAKLYGAYDDTELIPVYDLSVDEYDRYSVGKEGLLAASCNHSDDMLTRDKQVWGEAAHPKFLTRSEGEEEKESVSLESSDEENFEPDSSGSDLSSLAPIVGVLAAICLLLAIVAIAKIHKKKQHSNELESLIT</sequence>
<name>A0A2B4SUJ9_STYPI</name>
<dbReference type="InterPro" id="IPR003587">
    <property type="entry name" value="Hint_dom_N"/>
</dbReference>
<dbReference type="CDD" id="cd00081">
    <property type="entry name" value="Hint"/>
    <property type="match status" value="2"/>
</dbReference>
<dbReference type="PROSITE" id="PS50026">
    <property type="entry name" value="EGF_3"/>
    <property type="match status" value="6"/>
</dbReference>
<feature type="region of interest" description="Disordered" evidence="2">
    <location>
        <begin position="961"/>
        <end position="995"/>
    </location>
</feature>